<sequence>MPEKVAEKVLVTGGFGLVGSQTVHRLAADGHQVVATDLGTTAQRREAKSLPAGAEARWADLTDPEAVADLVAAIEPTVIIHLAAVIPPAIYGQAELARLVNVDATVSLLRAAEACSRPPRFIQASSNAVHGSRNPHRHPDLLTEDSPVAPSDLYGAHKAEAEHHVRHSGLEWVILRLGGVMTVEPGAMPFTFDALFFESALPTDGRMHSVDVRDVAAAFAAATTAPSHDVAGEILLVAGDKSHMLRQGEVGAALAAARGLNDVLPGGRPGNPDSDEDWFVTDWMDTRRAQQVLCFQHHSWPDMLAEMRAAAGWQRYPMALVAPLARWLLKRRAAYRDAPGRYADPWAAIRAKLGEPRPDRVLVGRLT</sequence>
<dbReference type="OrthoDB" id="4373834at2"/>
<dbReference type="Proteomes" id="UP000093928">
    <property type="component" value="Unassembled WGS sequence"/>
</dbReference>
<organism evidence="3 4">
    <name type="scientific">Mycobacterium asiaticum</name>
    <dbReference type="NCBI Taxonomy" id="1790"/>
    <lineage>
        <taxon>Bacteria</taxon>
        <taxon>Bacillati</taxon>
        <taxon>Actinomycetota</taxon>
        <taxon>Actinomycetes</taxon>
        <taxon>Mycobacteriales</taxon>
        <taxon>Mycobacteriaceae</taxon>
        <taxon>Mycobacterium</taxon>
    </lineage>
</organism>
<protein>
    <submittedName>
        <fullName evidence="3">Oxidoreductase</fullName>
    </submittedName>
</protein>
<proteinExistence type="inferred from homology"/>
<comment type="similarity">
    <text evidence="1">Belongs to the NAD(P)-dependent epimerase/dehydratase family.</text>
</comment>
<dbReference type="SUPFAM" id="SSF51735">
    <property type="entry name" value="NAD(P)-binding Rossmann-fold domains"/>
    <property type="match status" value="1"/>
</dbReference>
<dbReference type="CDD" id="cd08946">
    <property type="entry name" value="SDR_e"/>
    <property type="match status" value="1"/>
</dbReference>
<dbReference type="InterPro" id="IPR036291">
    <property type="entry name" value="NAD(P)-bd_dom_sf"/>
</dbReference>
<accession>A0A1A3NQW7</accession>
<dbReference type="InterPro" id="IPR001509">
    <property type="entry name" value="Epimerase_deHydtase"/>
</dbReference>
<feature type="domain" description="NAD-dependent epimerase/dehydratase" evidence="2">
    <location>
        <begin position="9"/>
        <end position="178"/>
    </location>
</feature>
<gene>
    <name evidence="3" type="ORF">A5634_03160</name>
</gene>
<reference evidence="3 4" key="1">
    <citation type="submission" date="2016-06" db="EMBL/GenBank/DDBJ databases">
        <authorList>
            <person name="Kjaerup R.B."/>
            <person name="Dalgaard T.S."/>
            <person name="Juul-Madsen H.R."/>
        </authorList>
    </citation>
    <scope>NUCLEOTIDE SEQUENCE [LARGE SCALE GENOMIC DNA]</scope>
    <source>
        <strain evidence="3 4">1165133.8</strain>
    </source>
</reference>
<name>A0A1A3NQW7_MYCAS</name>
<dbReference type="RefSeq" id="WP_065145253.1">
    <property type="nucleotide sequence ID" value="NZ_LZLS01000156.1"/>
</dbReference>
<evidence type="ECO:0000256" key="1">
    <source>
        <dbReference type="ARBA" id="ARBA00007637"/>
    </source>
</evidence>
<evidence type="ECO:0000313" key="4">
    <source>
        <dbReference type="Proteomes" id="UP000093928"/>
    </source>
</evidence>
<evidence type="ECO:0000259" key="2">
    <source>
        <dbReference type="Pfam" id="PF01370"/>
    </source>
</evidence>
<dbReference type="PANTHER" id="PTHR43000">
    <property type="entry name" value="DTDP-D-GLUCOSE 4,6-DEHYDRATASE-RELATED"/>
    <property type="match status" value="1"/>
</dbReference>
<evidence type="ECO:0000313" key="3">
    <source>
        <dbReference type="EMBL" id="OBK24483.1"/>
    </source>
</evidence>
<dbReference type="Gene3D" id="3.40.50.720">
    <property type="entry name" value="NAD(P)-binding Rossmann-like Domain"/>
    <property type="match status" value="1"/>
</dbReference>
<dbReference type="Pfam" id="PF01370">
    <property type="entry name" value="Epimerase"/>
    <property type="match status" value="1"/>
</dbReference>
<comment type="caution">
    <text evidence="3">The sequence shown here is derived from an EMBL/GenBank/DDBJ whole genome shotgun (WGS) entry which is preliminary data.</text>
</comment>
<dbReference type="AlphaFoldDB" id="A0A1A3NQW7"/>
<dbReference type="EMBL" id="LZLS01000156">
    <property type="protein sequence ID" value="OBK24483.1"/>
    <property type="molecule type" value="Genomic_DNA"/>
</dbReference>